<dbReference type="AlphaFoldDB" id="A0A376NUH2"/>
<reference evidence="1 2" key="1">
    <citation type="submission" date="2018-06" db="EMBL/GenBank/DDBJ databases">
        <authorList>
            <consortium name="Pathogen Informatics"/>
            <person name="Doyle S."/>
        </authorList>
    </citation>
    <scope>NUCLEOTIDE SEQUENCE [LARGE SCALE GENOMIC DNA]</scope>
    <source>
        <strain evidence="1 2">NCTC11341</strain>
    </source>
</reference>
<evidence type="ECO:0000313" key="1">
    <source>
        <dbReference type="EMBL" id="STH69716.1"/>
    </source>
</evidence>
<dbReference type="Proteomes" id="UP000254428">
    <property type="component" value="Unassembled WGS sequence"/>
</dbReference>
<evidence type="ECO:0000313" key="2">
    <source>
        <dbReference type="Proteomes" id="UP000254428"/>
    </source>
</evidence>
<organism evidence="1 2">
    <name type="scientific">Escherichia coli</name>
    <dbReference type="NCBI Taxonomy" id="562"/>
    <lineage>
        <taxon>Bacteria</taxon>
        <taxon>Pseudomonadati</taxon>
        <taxon>Pseudomonadota</taxon>
        <taxon>Gammaproteobacteria</taxon>
        <taxon>Enterobacterales</taxon>
        <taxon>Enterobacteriaceae</taxon>
        <taxon>Escherichia</taxon>
    </lineage>
</organism>
<protein>
    <submittedName>
        <fullName evidence="1">Uncharacterized protein</fullName>
    </submittedName>
</protein>
<dbReference type="EMBL" id="UGBT01000002">
    <property type="protein sequence ID" value="STH69716.1"/>
    <property type="molecule type" value="Genomic_DNA"/>
</dbReference>
<proteinExistence type="predicted"/>
<gene>
    <name evidence="1" type="ORF">NCTC11341_01244</name>
</gene>
<sequence length="53" mass="6433">MKIHPQFLFLTEWVQEFVDFWRVNILGINKFHRNIDLFFNGLPERAAFNVLIP</sequence>
<accession>A0A376NUH2</accession>
<name>A0A376NUH2_ECOLX</name>